<dbReference type="InterPro" id="IPR023302">
    <property type="entry name" value="Pept_S9A_N"/>
</dbReference>
<feature type="domain" description="Peptidase S9 prolyl oligopeptidase catalytic" evidence="5">
    <location>
        <begin position="500"/>
        <end position="703"/>
    </location>
</feature>
<dbReference type="SUPFAM" id="SSF53474">
    <property type="entry name" value="alpha/beta-Hydrolases"/>
    <property type="match status" value="1"/>
</dbReference>
<protein>
    <submittedName>
        <fullName evidence="7">Prolyl oligopeptidase family serine peptidase</fullName>
    </submittedName>
</protein>
<dbReference type="RefSeq" id="WP_343891532.1">
    <property type="nucleotide sequence ID" value="NZ_BAAAEH010000045.1"/>
</dbReference>
<evidence type="ECO:0000313" key="8">
    <source>
        <dbReference type="Proteomes" id="UP001419910"/>
    </source>
</evidence>
<organism evidence="7 8">
    <name type="scientific">Sphingomonas oligophenolica</name>
    <dbReference type="NCBI Taxonomy" id="301154"/>
    <lineage>
        <taxon>Bacteria</taxon>
        <taxon>Pseudomonadati</taxon>
        <taxon>Pseudomonadota</taxon>
        <taxon>Alphaproteobacteria</taxon>
        <taxon>Sphingomonadales</taxon>
        <taxon>Sphingomonadaceae</taxon>
        <taxon>Sphingomonas</taxon>
    </lineage>
</organism>
<keyword evidence="3" id="KW-0720">Serine protease</keyword>
<keyword evidence="8" id="KW-1185">Reference proteome</keyword>
<dbReference type="PRINTS" id="PR00862">
    <property type="entry name" value="PROLIGOPTASE"/>
</dbReference>
<dbReference type="Pfam" id="PF02897">
    <property type="entry name" value="Peptidase_S9_N"/>
    <property type="match status" value="1"/>
</dbReference>
<evidence type="ECO:0000256" key="3">
    <source>
        <dbReference type="ARBA" id="ARBA00022825"/>
    </source>
</evidence>
<dbReference type="Proteomes" id="UP001419910">
    <property type="component" value="Unassembled WGS sequence"/>
</dbReference>
<evidence type="ECO:0000256" key="2">
    <source>
        <dbReference type="ARBA" id="ARBA00022801"/>
    </source>
</evidence>
<feature type="domain" description="Peptidase S9A N-terminal" evidence="6">
    <location>
        <begin position="29"/>
        <end position="433"/>
    </location>
</feature>
<dbReference type="Pfam" id="PF00326">
    <property type="entry name" value="Peptidase_S9"/>
    <property type="match status" value="1"/>
</dbReference>
<dbReference type="SUPFAM" id="SSF50993">
    <property type="entry name" value="Peptidase/esterase 'gauge' domain"/>
    <property type="match status" value="1"/>
</dbReference>
<dbReference type="PANTHER" id="PTHR42881:SF13">
    <property type="entry name" value="PROLYL ENDOPEPTIDASE"/>
    <property type="match status" value="1"/>
</dbReference>
<dbReference type="Gene3D" id="3.40.50.1820">
    <property type="entry name" value="alpha/beta hydrolase"/>
    <property type="match status" value="1"/>
</dbReference>
<dbReference type="InterPro" id="IPR001375">
    <property type="entry name" value="Peptidase_S9_cat"/>
</dbReference>
<keyword evidence="1" id="KW-0645">Protease</keyword>
<dbReference type="InterPro" id="IPR051167">
    <property type="entry name" value="Prolyl_oligopep/macrocyclase"/>
</dbReference>
<evidence type="ECO:0000256" key="1">
    <source>
        <dbReference type="ARBA" id="ARBA00022670"/>
    </source>
</evidence>
<name>A0ABU9YCH0_9SPHN</name>
<feature type="signal peptide" evidence="4">
    <location>
        <begin position="1"/>
        <end position="22"/>
    </location>
</feature>
<reference evidence="7 8" key="1">
    <citation type="submission" date="2024-05" db="EMBL/GenBank/DDBJ databases">
        <authorList>
            <person name="Liu Q."/>
            <person name="Xin Y.-H."/>
        </authorList>
    </citation>
    <scope>NUCLEOTIDE SEQUENCE [LARGE SCALE GENOMIC DNA]</scope>
    <source>
        <strain evidence="7 8">CGMCC 1.10181</strain>
    </source>
</reference>
<evidence type="ECO:0000256" key="4">
    <source>
        <dbReference type="SAM" id="SignalP"/>
    </source>
</evidence>
<evidence type="ECO:0000259" key="5">
    <source>
        <dbReference type="Pfam" id="PF00326"/>
    </source>
</evidence>
<proteinExistence type="predicted"/>
<sequence length="705" mass="76485">MRPFILALLLATTLPGAAIAQAAPQPTGDDPYIWLEEPASPRAMAWVESHNAASTKILEADPRYPILYEEALAIAGAKDRIPAPSFTHGAIYNFWQDPDHLRGIWRRTTLADYKTANPSWTTVLDVDALGKAEGKSWVLKGIECLQPEERRCLISLSDGGEDAVEIREFDLDSGGFVTGGFHLARGKHRVAWEDADHLLVATDWAPGDLTPSGYPYIVKRLGRGQPMSAAVEVFRGDRNDGGYGVSPEVLRDAAGHQLAVIQRPLDTFRHQSYVVTGKGAQRVAIPDKASITDLVDGRVIVQLDEAWTAAGPAFGPGAVAELDLAALKAAPDVLHPKILWMPGPRDSLTGIASTRGTLLLGTLENVRGRAWTYVPAAGGGWTATRLNLPDNLAIDLGAADTRSDRAFITASGFLTPSTLYLADGATGSLEVVKTLPPKFDASQDVVEQLEARSSDGTPIPYFVVHRKGIAYDGTTPTLMTAYGGFQVSETPYYSGTMGKLWLERGGAFVLANIRGGGEFGPAWHEAGLGTKRQIIYDDFTAVAKDLIARRITSPRRLGIEGGSNGGLLMGVEFTQHPELWNAVVIQVPLLDMIRISKIAAGASWQGEYGDVNADPAVMAFWRRLSPYQNLKAGVHYPEPFIFTTTKDDRVGPQHARKFAARMEEMKLPFFYYENTEGGHGAGADLKQAAHTNALTMAYLQRKLMD</sequence>
<accession>A0ABU9YCH0</accession>
<evidence type="ECO:0000259" key="6">
    <source>
        <dbReference type="Pfam" id="PF02897"/>
    </source>
</evidence>
<dbReference type="EMBL" id="JBDIME010000051">
    <property type="protein sequence ID" value="MEN2793514.1"/>
    <property type="molecule type" value="Genomic_DNA"/>
</dbReference>
<dbReference type="PANTHER" id="PTHR42881">
    <property type="entry name" value="PROLYL ENDOPEPTIDASE"/>
    <property type="match status" value="1"/>
</dbReference>
<dbReference type="InterPro" id="IPR002470">
    <property type="entry name" value="Peptidase_S9A"/>
</dbReference>
<dbReference type="Gene3D" id="2.130.10.120">
    <property type="entry name" value="Prolyl oligopeptidase, N-terminal domain"/>
    <property type="match status" value="1"/>
</dbReference>
<keyword evidence="4" id="KW-0732">Signal</keyword>
<comment type="caution">
    <text evidence="7">The sequence shown here is derived from an EMBL/GenBank/DDBJ whole genome shotgun (WGS) entry which is preliminary data.</text>
</comment>
<evidence type="ECO:0000313" key="7">
    <source>
        <dbReference type="EMBL" id="MEN2793514.1"/>
    </source>
</evidence>
<gene>
    <name evidence="7" type="ORF">ABC974_28105</name>
</gene>
<feature type="chain" id="PRO_5046199052" evidence="4">
    <location>
        <begin position="23"/>
        <end position="705"/>
    </location>
</feature>
<dbReference type="InterPro" id="IPR029058">
    <property type="entry name" value="AB_hydrolase_fold"/>
</dbReference>
<keyword evidence="2" id="KW-0378">Hydrolase</keyword>